<evidence type="ECO:0000256" key="2">
    <source>
        <dbReference type="SAM" id="MobiDB-lite"/>
    </source>
</evidence>
<accession>A0A165B3Y8</accession>
<dbReference type="InParanoid" id="A0A165B3Y8"/>
<evidence type="ECO:0000313" key="4">
    <source>
        <dbReference type="Proteomes" id="UP000076871"/>
    </source>
</evidence>
<keyword evidence="4" id="KW-1185">Reference proteome</keyword>
<feature type="coiled-coil region" evidence="1">
    <location>
        <begin position="318"/>
        <end position="345"/>
    </location>
</feature>
<reference evidence="3 4" key="1">
    <citation type="journal article" date="2016" name="Mol. Biol. Evol.">
        <title>Comparative Genomics of Early-Diverging Mushroom-Forming Fungi Provides Insights into the Origins of Lignocellulose Decay Capabilities.</title>
        <authorList>
            <person name="Nagy L.G."/>
            <person name="Riley R."/>
            <person name="Tritt A."/>
            <person name="Adam C."/>
            <person name="Daum C."/>
            <person name="Floudas D."/>
            <person name="Sun H."/>
            <person name="Yadav J.S."/>
            <person name="Pangilinan J."/>
            <person name="Larsson K.H."/>
            <person name="Matsuura K."/>
            <person name="Barry K."/>
            <person name="Labutti K."/>
            <person name="Kuo R."/>
            <person name="Ohm R.A."/>
            <person name="Bhattacharya S.S."/>
            <person name="Shirouzu T."/>
            <person name="Yoshinaga Y."/>
            <person name="Martin F.M."/>
            <person name="Grigoriev I.V."/>
            <person name="Hibbett D.S."/>
        </authorList>
    </citation>
    <scope>NUCLEOTIDE SEQUENCE [LARGE SCALE GENOMIC DNA]</scope>
    <source>
        <strain evidence="3 4">93-53</strain>
    </source>
</reference>
<name>A0A165B3Y8_9APHY</name>
<evidence type="ECO:0000256" key="1">
    <source>
        <dbReference type="SAM" id="Coils"/>
    </source>
</evidence>
<dbReference type="PANTHER" id="PTHR36223">
    <property type="entry name" value="BETA-LACTAMASE-TYPE TRANSPEPTIDASE FOLD DOMAIN CONTAINING PROTEIN"/>
    <property type="match status" value="1"/>
</dbReference>
<feature type="compositionally biased region" description="Low complexity" evidence="2">
    <location>
        <begin position="281"/>
        <end position="291"/>
    </location>
</feature>
<dbReference type="PANTHER" id="PTHR36223:SF1">
    <property type="entry name" value="TRANSCRIPTION ELONGATION FACTOR EAF N-TERMINAL DOMAIN-CONTAINING PROTEIN"/>
    <property type="match status" value="1"/>
</dbReference>
<dbReference type="Proteomes" id="UP000076871">
    <property type="component" value="Unassembled WGS sequence"/>
</dbReference>
<feature type="compositionally biased region" description="Basic residues" evidence="2">
    <location>
        <begin position="219"/>
        <end position="232"/>
    </location>
</feature>
<keyword evidence="1" id="KW-0175">Coiled coil</keyword>
<feature type="compositionally biased region" description="Polar residues" evidence="2">
    <location>
        <begin position="292"/>
        <end position="301"/>
    </location>
</feature>
<dbReference type="AlphaFoldDB" id="A0A165B3Y8"/>
<sequence length="347" mass="38394">MPTHKGISLSLIVDGEELPEVGIEVLNSKTITSIIPGDEGVEFAYEYVNNSETDILIDPMFDGHKTGEVVHCAAGAQGHDVGPGTSATTVRAFRFRRVSTSSDVDSDDGLSSSLGALGVLEFRIIRVKVNSFHEDIPLEDRTRQIEASLGGTIDMDEDHPWLPPPEHWENIDTDEDPYVIFRFQYKPRAQLRSSLLMYYNAHESAAVQSLRSLSPQPARRVRRGKQPQRSPHRANLSQRPFLTDDLSSSGSSLAFLGSEYHPSDSDADDDRMSHNRKGTVSSRSRTSSSTTHVQFEATQPRLQHHSVSESGSETGRLLRLATAQAECLQAIMNNLKDTLERLQGSRA</sequence>
<feature type="compositionally biased region" description="Low complexity" evidence="2">
    <location>
        <begin position="241"/>
        <end position="258"/>
    </location>
</feature>
<gene>
    <name evidence="3" type="ORF">LAESUDRAFT_732503</name>
</gene>
<evidence type="ECO:0000313" key="3">
    <source>
        <dbReference type="EMBL" id="KZT00178.1"/>
    </source>
</evidence>
<proteinExistence type="predicted"/>
<protein>
    <submittedName>
        <fullName evidence="3">Uncharacterized protein</fullName>
    </submittedName>
</protein>
<dbReference type="EMBL" id="KV427693">
    <property type="protein sequence ID" value="KZT00178.1"/>
    <property type="molecule type" value="Genomic_DNA"/>
</dbReference>
<dbReference type="GeneID" id="63827282"/>
<dbReference type="RefSeq" id="XP_040757918.1">
    <property type="nucleotide sequence ID" value="XM_040910253.1"/>
</dbReference>
<organism evidence="3 4">
    <name type="scientific">Laetiporus sulphureus 93-53</name>
    <dbReference type="NCBI Taxonomy" id="1314785"/>
    <lineage>
        <taxon>Eukaryota</taxon>
        <taxon>Fungi</taxon>
        <taxon>Dikarya</taxon>
        <taxon>Basidiomycota</taxon>
        <taxon>Agaricomycotina</taxon>
        <taxon>Agaricomycetes</taxon>
        <taxon>Polyporales</taxon>
        <taxon>Laetiporus</taxon>
    </lineage>
</organism>
<feature type="region of interest" description="Disordered" evidence="2">
    <location>
        <begin position="208"/>
        <end position="310"/>
    </location>
</feature>
<dbReference type="OrthoDB" id="3364132at2759"/>